<protein>
    <submittedName>
        <fullName evidence="2">Transposase family protein</fullName>
    </submittedName>
</protein>
<proteinExistence type="predicted"/>
<dbReference type="PANTHER" id="PTHR33498:SF1">
    <property type="entry name" value="TRANSPOSASE FOR INSERTION SEQUENCE ELEMENT IS1557"/>
    <property type="match status" value="1"/>
</dbReference>
<dbReference type="RefSeq" id="WP_306092650.1">
    <property type="nucleotide sequence ID" value="NZ_CP120992.1"/>
</dbReference>
<dbReference type="EMBL" id="CP120992">
    <property type="protein sequence ID" value="WLQ45499.1"/>
    <property type="molecule type" value="Genomic_DNA"/>
</dbReference>
<gene>
    <name evidence="2" type="ORF">P8A22_31420</name>
</gene>
<accession>A0ABY9IFX6</accession>
<dbReference type="PANTHER" id="PTHR33498">
    <property type="entry name" value="TRANSPOSASE FOR INSERTION SEQUENCE ELEMENT IS1557"/>
    <property type="match status" value="1"/>
</dbReference>
<dbReference type="Proteomes" id="UP001229952">
    <property type="component" value="Chromosome"/>
</dbReference>
<name>A0ABY9IFX6_9ACTN</name>
<feature type="domain" description="Transposase IS204/IS1001/IS1096/IS1165 zinc-finger" evidence="1">
    <location>
        <begin position="42"/>
        <end position="83"/>
    </location>
</feature>
<evidence type="ECO:0000313" key="2">
    <source>
        <dbReference type="EMBL" id="WLQ45499.1"/>
    </source>
</evidence>
<dbReference type="InterPro" id="IPR047951">
    <property type="entry name" value="Transpos_ISL3"/>
</dbReference>
<sequence length="192" mass="21021">MQADTSFWDSLVFDRIDEVDVEAVTAAFGTVEVVARGCAAGAACPDCGRSSGRVHDRYQRRLKDLPLVDQGFVIRLTVRRFICGSADCQRRTFAEPFSRLAAPHARFTTRLNHALERVGLALAGGRRSAGCPAGLRRGKDDLATQGHGIARSTVQYSACAGCGRLRDPSRPDLLHRLDQRRRPSRGRCTPDA</sequence>
<organism evidence="2 3">
    <name type="scientific">Streptomyces laculatispora</name>
    <dbReference type="NCBI Taxonomy" id="887464"/>
    <lineage>
        <taxon>Bacteria</taxon>
        <taxon>Bacillati</taxon>
        <taxon>Actinomycetota</taxon>
        <taxon>Actinomycetes</taxon>
        <taxon>Kitasatosporales</taxon>
        <taxon>Streptomycetaceae</taxon>
        <taxon>Streptomyces</taxon>
    </lineage>
</organism>
<dbReference type="InterPro" id="IPR029261">
    <property type="entry name" value="Transposase_Znf"/>
</dbReference>
<keyword evidence="3" id="KW-1185">Reference proteome</keyword>
<evidence type="ECO:0000313" key="3">
    <source>
        <dbReference type="Proteomes" id="UP001229952"/>
    </source>
</evidence>
<evidence type="ECO:0000259" key="1">
    <source>
        <dbReference type="Pfam" id="PF14690"/>
    </source>
</evidence>
<reference evidence="2 3" key="1">
    <citation type="submission" date="2023-03" db="EMBL/GenBank/DDBJ databases">
        <title>Isolation and description of six Streptomyces strains from soil environments, able to metabolize different microbial glucans.</title>
        <authorList>
            <person name="Widen T."/>
            <person name="Larsbrink J."/>
        </authorList>
    </citation>
    <scope>NUCLEOTIDE SEQUENCE [LARGE SCALE GENOMIC DNA]</scope>
    <source>
        <strain evidence="2 3">Mut2</strain>
    </source>
</reference>
<dbReference type="Pfam" id="PF14690">
    <property type="entry name" value="Zn_ribbon_ISL3"/>
    <property type="match status" value="1"/>
</dbReference>